<dbReference type="NCBIfam" id="NF003075">
    <property type="entry name" value="PRK03996.1"/>
    <property type="match status" value="1"/>
</dbReference>
<evidence type="ECO:0000256" key="6">
    <source>
        <dbReference type="PROSITE-ProRule" id="PRU00808"/>
    </source>
</evidence>
<dbReference type="PROSITE" id="PS51475">
    <property type="entry name" value="PROTEASOME_ALPHA_2"/>
    <property type="match status" value="1"/>
</dbReference>
<dbReference type="InterPro" id="IPR000426">
    <property type="entry name" value="Proteasome_asu_N"/>
</dbReference>
<comment type="caution">
    <text evidence="8">The sequence shown here is derived from an EMBL/GenBank/DDBJ whole genome shotgun (WGS) entry which is preliminary data.</text>
</comment>
<dbReference type="InterPro" id="IPR033812">
    <property type="entry name" value="Proteasome_alpha_type_5"/>
</dbReference>
<protein>
    <recommendedName>
        <fullName evidence="7">Proteasome alpha-type subunits domain-containing protein</fullName>
    </recommendedName>
</protein>
<dbReference type="PANTHER" id="PTHR11599">
    <property type="entry name" value="PROTEASOME SUBUNIT ALPHA/BETA"/>
    <property type="match status" value="1"/>
</dbReference>
<keyword evidence="4 6" id="KW-0647">Proteasome</keyword>
<dbReference type="InterPro" id="IPR023332">
    <property type="entry name" value="Proteasome_alpha-type"/>
</dbReference>
<comment type="subcellular location">
    <subcellularLocation>
        <location evidence="2">Cytoplasm</location>
    </subcellularLocation>
    <subcellularLocation>
        <location evidence="1">Nucleus</location>
    </subcellularLocation>
</comment>
<name>A0ABN9RCJ1_9DINO</name>
<gene>
    <name evidence="8" type="ORF">PCOR1329_LOCUS19289</name>
</gene>
<evidence type="ECO:0000256" key="5">
    <source>
        <dbReference type="ARBA" id="ARBA00023242"/>
    </source>
</evidence>
<evidence type="ECO:0000313" key="9">
    <source>
        <dbReference type="Proteomes" id="UP001189429"/>
    </source>
</evidence>
<keyword evidence="9" id="KW-1185">Reference proteome</keyword>
<sequence>MLTATGSCLPLAVYFGVAVAPPLRPGSVSFSSSSSPSCPSSPGRASDFWLEVRVASGLPSALAAVLRVAADHLQQPSGMSFLSRSEYDRGVNTFSPEGRLFQVEYAIEAIKLGSTAIGIRTKEGVVLVVEKRLTSPLIDPSTIEKIYEIDEHMGCAMSGLTADARTLIDHARVEAQGHWFTYNERMPVESNVHSIADLALDFADNKGKKRVMSRPFGVALLVGGYDPTDGPVLFNTDPSGTFTKYQAASIGSAQEGSTNLLQEQYNKDMTLKEAETLALTTLRSVMEEKLNAVNIEVAAIPATTKKFRIYPKEELEEIIKQLPAPTLPTLQSAAAGAS</sequence>
<dbReference type="CDD" id="cd03753">
    <property type="entry name" value="proteasome_alpha_type_5"/>
    <property type="match status" value="1"/>
</dbReference>
<comment type="similarity">
    <text evidence="6">Belongs to the peptidase T1A family.</text>
</comment>
<proteinExistence type="inferred from homology"/>
<evidence type="ECO:0000256" key="1">
    <source>
        <dbReference type="ARBA" id="ARBA00004123"/>
    </source>
</evidence>
<keyword evidence="3" id="KW-0963">Cytoplasm</keyword>
<dbReference type="Pfam" id="PF00227">
    <property type="entry name" value="Proteasome"/>
    <property type="match status" value="1"/>
</dbReference>
<dbReference type="InterPro" id="IPR050115">
    <property type="entry name" value="Proteasome_alpha"/>
</dbReference>
<dbReference type="EMBL" id="CAUYUJ010006147">
    <property type="protein sequence ID" value="CAK0816265.1"/>
    <property type="molecule type" value="Genomic_DNA"/>
</dbReference>
<evidence type="ECO:0000313" key="8">
    <source>
        <dbReference type="EMBL" id="CAK0816265.1"/>
    </source>
</evidence>
<evidence type="ECO:0000256" key="3">
    <source>
        <dbReference type="ARBA" id="ARBA00022490"/>
    </source>
</evidence>
<dbReference type="Pfam" id="PF10584">
    <property type="entry name" value="Proteasome_A_N"/>
    <property type="match status" value="1"/>
</dbReference>
<organism evidence="8 9">
    <name type="scientific">Prorocentrum cordatum</name>
    <dbReference type="NCBI Taxonomy" id="2364126"/>
    <lineage>
        <taxon>Eukaryota</taxon>
        <taxon>Sar</taxon>
        <taxon>Alveolata</taxon>
        <taxon>Dinophyceae</taxon>
        <taxon>Prorocentrales</taxon>
        <taxon>Prorocentraceae</taxon>
        <taxon>Prorocentrum</taxon>
    </lineage>
</organism>
<dbReference type="SUPFAM" id="SSF56235">
    <property type="entry name" value="N-terminal nucleophile aminohydrolases (Ntn hydrolases)"/>
    <property type="match status" value="1"/>
</dbReference>
<accession>A0ABN9RCJ1</accession>
<dbReference type="SMART" id="SM00948">
    <property type="entry name" value="Proteasome_A_N"/>
    <property type="match status" value="1"/>
</dbReference>
<dbReference type="Proteomes" id="UP001189429">
    <property type="component" value="Unassembled WGS sequence"/>
</dbReference>
<evidence type="ECO:0000256" key="4">
    <source>
        <dbReference type="ARBA" id="ARBA00022942"/>
    </source>
</evidence>
<reference evidence="8" key="1">
    <citation type="submission" date="2023-10" db="EMBL/GenBank/DDBJ databases">
        <authorList>
            <person name="Chen Y."/>
            <person name="Shah S."/>
            <person name="Dougan E. K."/>
            <person name="Thang M."/>
            <person name="Chan C."/>
        </authorList>
    </citation>
    <scope>NUCLEOTIDE SEQUENCE [LARGE SCALE GENOMIC DNA]</scope>
</reference>
<dbReference type="Gene3D" id="3.60.20.10">
    <property type="entry name" value="Glutamine Phosphoribosylpyrophosphate, subunit 1, domain 1"/>
    <property type="match status" value="1"/>
</dbReference>
<evidence type="ECO:0000259" key="7">
    <source>
        <dbReference type="PROSITE" id="PS00388"/>
    </source>
</evidence>
<dbReference type="InterPro" id="IPR001353">
    <property type="entry name" value="Proteasome_sua/b"/>
</dbReference>
<keyword evidence="5" id="KW-0539">Nucleus</keyword>
<feature type="domain" description="Proteasome alpha-type subunits" evidence="7">
    <location>
        <begin position="87"/>
        <end position="109"/>
    </location>
</feature>
<evidence type="ECO:0000256" key="2">
    <source>
        <dbReference type="ARBA" id="ARBA00004496"/>
    </source>
</evidence>
<dbReference type="InterPro" id="IPR029055">
    <property type="entry name" value="Ntn_hydrolases_N"/>
</dbReference>
<dbReference type="PROSITE" id="PS00388">
    <property type="entry name" value="PROTEASOME_ALPHA_1"/>
    <property type="match status" value="1"/>
</dbReference>